<sequence length="213" mass="23039">MNINLPNKAVIGAVVIAGSTLLALGTSPLWGEKATEASTLLSNGNAGITANTNQELAQSPPDTPRGRGRWGHGHGHGHGQGHPGRGRWGHGRGRQGHRGLGNRMYNPDSVETITGEVVSVDRFTSNRGRSQGMRMQMRTGNETVSVHLGPAWYWQNQGMTIEPNDRIQIQGSRVNMAGTPAIIAAQVQKGNQVLRLRNENGVPVWSRRQLPQN</sequence>
<dbReference type="InterPro" id="IPR058837">
    <property type="entry name" value="MamS_MamX_dom"/>
</dbReference>
<gene>
    <name evidence="3" type="ORF">MC7420_1313</name>
</gene>
<feature type="compositionally biased region" description="Polar residues" evidence="1">
    <location>
        <begin position="45"/>
        <end position="57"/>
    </location>
</feature>
<protein>
    <recommendedName>
        <fullName evidence="2">Magnetosome protein MamS/MamX domain-containing protein</fullName>
    </recommendedName>
</protein>
<evidence type="ECO:0000256" key="1">
    <source>
        <dbReference type="SAM" id="MobiDB-lite"/>
    </source>
</evidence>
<proteinExistence type="predicted"/>
<feature type="compositionally biased region" description="Basic residues" evidence="1">
    <location>
        <begin position="66"/>
        <end position="97"/>
    </location>
</feature>
<organism evidence="3 4">
    <name type="scientific">Coleofasciculus chthonoplastes PCC 7420</name>
    <dbReference type="NCBI Taxonomy" id="118168"/>
    <lineage>
        <taxon>Bacteria</taxon>
        <taxon>Bacillati</taxon>
        <taxon>Cyanobacteriota</taxon>
        <taxon>Cyanophyceae</taxon>
        <taxon>Coleofasciculales</taxon>
        <taxon>Coleofasciculaceae</taxon>
        <taxon>Coleofasciculus</taxon>
    </lineage>
</organism>
<feature type="domain" description="Magnetosome protein MamS/MamX" evidence="2">
    <location>
        <begin position="110"/>
        <end position="194"/>
    </location>
</feature>
<dbReference type="EMBL" id="DS989849">
    <property type="protein sequence ID" value="EDX75395.1"/>
    <property type="molecule type" value="Genomic_DNA"/>
</dbReference>
<dbReference type="eggNOG" id="ENOG5031MME">
    <property type="taxonomic scope" value="Bacteria"/>
</dbReference>
<evidence type="ECO:0000313" key="3">
    <source>
        <dbReference type="EMBL" id="EDX75395.1"/>
    </source>
</evidence>
<dbReference type="Pfam" id="PF26390">
    <property type="entry name" value="MamS_MamX"/>
    <property type="match status" value="1"/>
</dbReference>
<reference evidence="3 4" key="1">
    <citation type="submission" date="2008-07" db="EMBL/GenBank/DDBJ databases">
        <authorList>
            <person name="Tandeau de Marsac N."/>
            <person name="Ferriera S."/>
            <person name="Johnson J."/>
            <person name="Kravitz S."/>
            <person name="Beeson K."/>
            <person name="Sutton G."/>
            <person name="Rogers Y.-H."/>
            <person name="Friedman R."/>
            <person name="Frazier M."/>
            <person name="Venter J.C."/>
        </authorList>
    </citation>
    <scope>NUCLEOTIDE SEQUENCE [LARGE SCALE GENOMIC DNA]</scope>
    <source>
        <strain evidence="3 4">PCC 7420</strain>
    </source>
</reference>
<feature type="region of interest" description="Disordered" evidence="1">
    <location>
        <begin position="45"/>
        <end position="108"/>
    </location>
</feature>
<name>B4VR47_9CYAN</name>
<evidence type="ECO:0000259" key="2">
    <source>
        <dbReference type="Pfam" id="PF26390"/>
    </source>
</evidence>
<evidence type="ECO:0000313" key="4">
    <source>
        <dbReference type="Proteomes" id="UP000003835"/>
    </source>
</evidence>
<dbReference type="RefSeq" id="WP_006101105.1">
    <property type="nucleotide sequence ID" value="NZ_DS989849.1"/>
</dbReference>
<keyword evidence="4" id="KW-1185">Reference proteome</keyword>
<dbReference type="AlphaFoldDB" id="B4VR47"/>
<dbReference type="Proteomes" id="UP000003835">
    <property type="component" value="Unassembled WGS sequence"/>
</dbReference>
<accession>B4VR47</accession>
<dbReference type="HOGENOM" id="CLU_1439862_0_0_3"/>